<gene>
    <name evidence="8" type="ORF">BKCO1_6500045</name>
</gene>
<comment type="caution">
    <text evidence="8">The sequence shown here is derived from an EMBL/GenBank/DDBJ whole genome shotgun (WGS) entry which is preliminary data.</text>
</comment>
<dbReference type="InterPro" id="IPR002328">
    <property type="entry name" value="ADH_Zn_CS"/>
</dbReference>
<dbReference type="InterPro" id="IPR013149">
    <property type="entry name" value="ADH-like_C"/>
</dbReference>
<dbReference type="STRING" id="236234.A0A1J9RQK4"/>
<dbReference type="PROSITE" id="PS00059">
    <property type="entry name" value="ADH_ZINC"/>
    <property type="match status" value="1"/>
</dbReference>
<comment type="cofactor">
    <cofactor evidence="1 6">
        <name>Zn(2+)</name>
        <dbReference type="ChEBI" id="CHEBI:29105"/>
    </cofactor>
</comment>
<dbReference type="InterPro" id="IPR013154">
    <property type="entry name" value="ADH-like_N"/>
</dbReference>
<keyword evidence="3 6" id="KW-0479">Metal-binding</keyword>
<evidence type="ECO:0000256" key="4">
    <source>
        <dbReference type="ARBA" id="ARBA00022833"/>
    </source>
</evidence>
<reference evidence="8 9" key="1">
    <citation type="submission" date="2016-10" db="EMBL/GenBank/DDBJ databases">
        <title>Proteomics and genomics reveal pathogen-plant mechanisms compatible with a hemibiotrophic lifestyle of Diplodia corticola.</title>
        <authorList>
            <person name="Fernandes I."/>
            <person name="De Jonge R."/>
            <person name="Van De Peer Y."/>
            <person name="Devreese B."/>
            <person name="Alves A."/>
            <person name="Esteves A.C."/>
        </authorList>
    </citation>
    <scope>NUCLEOTIDE SEQUENCE [LARGE SCALE GENOMIC DNA]</scope>
    <source>
        <strain evidence="8 9">CBS 112549</strain>
    </source>
</reference>
<sequence length="393" mass="41424">MAAVDDTIPITSKALVARGPFSQGKWSIEDVTLRALKPDEVVVEIVASGICHTDLHCGNTPDDQGVPAVYYPRVLGHEGSGYVRRVGSAVTGVAPGDPVLLSFSYCGSCHVCRTGPPSHCKTFFDINFMGEPVFSQPNEGGKPTIGGRFFGQSSFAKHTIVSDKCIVNVAGLGLDRDDLKLLAPLGCGLQTGSGTVVNVLKAGVEDEIAVVGMGGVGLAAVMAAKNQGCKSIIGIDRVQSRLDLAKSLGATHVINTSTLPASSSDDELVAAVLAATTDNLGATVSIDTSAHPPLVAAQIAFTRYMGRVVQVGTGMPDAHLSLHMQSFMVSGKQYFGAVQGHSRPRDYIPRMIAWWRDGVFPVEKLVQFFDVADFKSAVDVMGNGSVVKPIIVW</sequence>
<dbReference type="GO" id="GO:0016491">
    <property type="term" value="F:oxidoreductase activity"/>
    <property type="evidence" value="ECO:0007669"/>
    <property type="project" value="UniProtKB-KW"/>
</dbReference>
<dbReference type="InterPro" id="IPR036291">
    <property type="entry name" value="NAD(P)-bd_dom_sf"/>
</dbReference>
<dbReference type="SUPFAM" id="SSF50129">
    <property type="entry name" value="GroES-like"/>
    <property type="match status" value="1"/>
</dbReference>
<dbReference type="Gene3D" id="3.40.50.720">
    <property type="entry name" value="NAD(P)-binding Rossmann-like Domain"/>
    <property type="match status" value="1"/>
</dbReference>
<dbReference type="CDD" id="cd08278">
    <property type="entry name" value="benzyl_alcohol_DH"/>
    <property type="match status" value="1"/>
</dbReference>
<keyword evidence="4 6" id="KW-0862">Zinc</keyword>
<evidence type="ECO:0000313" key="8">
    <source>
        <dbReference type="EMBL" id="OJD30180.1"/>
    </source>
</evidence>
<dbReference type="Gene3D" id="3.90.180.10">
    <property type="entry name" value="Medium-chain alcohol dehydrogenases, catalytic domain"/>
    <property type="match status" value="1"/>
</dbReference>
<evidence type="ECO:0000313" key="9">
    <source>
        <dbReference type="Proteomes" id="UP000183809"/>
    </source>
</evidence>
<organism evidence="8 9">
    <name type="scientific">Diplodia corticola</name>
    <dbReference type="NCBI Taxonomy" id="236234"/>
    <lineage>
        <taxon>Eukaryota</taxon>
        <taxon>Fungi</taxon>
        <taxon>Dikarya</taxon>
        <taxon>Ascomycota</taxon>
        <taxon>Pezizomycotina</taxon>
        <taxon>Dothideomycetes</taxon>
        <taxon>Dothideomycetes incertae sedis</taxon>
        <taxon>Botryosphaeriales</taxon>
        <taxon>Botryosphaeriaceae</taxon>
        <taxon>Diplodia</taxon>
    </lineage>
</organism>
<dbReference type="SMART" id="SM00829">
    <property type="entry name" value="PKS_ER"/>
    <property type="match status" value="1"/>
</dbReference>
<dbReference type="GeneID" id="31018510"/>
<dbReference type="EMBL" id="MNUE01000065">
    <property type="protein sequence ID" value="OJD30180.1"/>
    <property type="molecule type" value="Genomic_DNA"/>
</dbReference>
<dbReference type="Pfam" id="PF00107">
    <property type="entry name" value="ADH_zinc_N"/>
    <property type="match status" value="1"/>
</dbReference>
<proteinExistence type="inferred from homology"/>
<evidence type="ECO:0000259" key="7">
    <source>
        <dbReference type="SMART" id="SM00829"/>
    </source>
</evidence>
<dbReference type="SUPFAM" id="SSF51735">
    <property type="entry name" value="NAD(P)-binding Rossmann-fold domains"/>
    <property type="match status" value="1"/>
</dbReference>
<dbReference type="GO" id="GO:0008270">
    <property type="term" value="F:zinc ion binding"/>
    <property type="evidence" value="ECO:0007669"/>
    <property type="project" value="InterPro"/>
</dbReference>
<dbReference type="RefSeq" id="XP_020126440.1">
    <property type="nucleotide sequence ID" value="XM_020278249.1"/>
</dbReference>
<evidence type="ECO:0000256" key="1">
    <source>
        <dbReference type="ARBA" id="ARBA00001947"/>
    </source>
</evidence>
<dbReference type="InterPro" id="IPR011032">
    <property type="entry name" value="GroES-like_sf"/>
</dbReference>
<dbReference type="PANTHER" id="PTHR43350:SF2">
    <property type="entry name" value="GROES-LIKE ZINC-BINDING ALCOHOL DEHYDROGENASE FAMILY PROTEIN"/>
    <property type="match status" value="1"/>
</dbReference>
<feature type="domain" description="Enoyl reductase (ER)" evidence="7">
    <location>
        <begin position="19"/>
        <end position="392"/>
    </location>
</feature>
<keyword evidence="5" id="KW-0560">Oxidoreductase</keyword>
<dbReference type="Pfam" id="PF08240">
    <property type="entry name" value="ADH_N"/>
    <property type="match status" value="1"/>
</dbReference>
<dbReference type="OrthoDB" id="1560166at2759"/>
<evidence type="ECO:0000256" key="2">
    <source>
        <dbReference type="ARBA" id="ARBA00008072"/>
    </source>
</evidence>
<evidence type="ECO:0000256" key="5">
    <source>
        <dbReference type="ARBA" id="ARBA00023002"/>
    </source>
</evidence>
<dbReference type="AlphaFoldDB" id="A0A1J9RQK4"/>
<protein>
    <submittedName>
        <fullName evidence="8">Alcohol dehydrogenase</fullName>
    </submittedName>
</protein>
<dbReference type="PANTHER" id="PTHR43350">
    <property type="entry name" value="NAD-DEPENDENT ALCOHOL DEHYDROGENASE"/>
    <property type="match status" value="1"/>
</dbReference>
<comment type="similarity">
    <text evidence="2 6">Belongs to the zinc-containing alcohol dehydrogenase family.</text>
</comment>
<evidence type="ECO:0000256" key="6">
    <source>
        <dbReference type="RuleBase" id="RU361277"/>
    </source>
</evidence>
<accession>A0A1J9RQK4</accession>
<keyword evidence="9" id="KW-1185">Reference proteome</keyword>
<dbReference type="InterPro" id="IPR020843">
    <property type="entry name" value="ER"/>
</dbReference>
<name>A0A1J9RQK4_9PEZI</name>
<dbReference type="Proteomes" id="UP000183809">
    <property type="component" value="Unassembled WGS sequence"/>
</dbReference>
<evidence type="ECO:0000256" key="3">
    <source>
        <dbReference type="ARBA" id="ARBA00022723"/>
    </source>
</evidence>